<keyword evidence="5 6" id="KW-0472">Membrane</keyword>
<dbReference type="InterPro" id="IPR051401">
    <property type="entry name" value="GtrA_CellWall_Glycosyl"/>
</dbReference>
<comment type="subcellular location">
    <subcellularLocation>
        <location evidence="1">Membrane</location>
        <topology evidence="1">Multi-pass membrane protein</topology>
    </subcellularLocation>
</comment>
<evidence type="ECO:0000313" key="9">
    <source>
        <dbReference type="Proteomes" id="UP001589750"/>
    </source>
</evidence>
<feature type="domain" description="GtrA/DPMS transmembrane" evidence="7">
    <location>
        <begin position="14"/>
        <end position="142"/>
    </location>
</feature>
<name>A0ABV5K714_9ACTN</name>
<dbReference type="PANTHER" id="PTHR38459">
    <property type="entry name" value="PROPHAGE BACTOPRENOL-LINKED GLUCOSE TRANSLOCASE HOMOLOG"/>
    <property type="match status" value="1"/>
</dbReference>
<evidence type="ECO:0000256" key="5">
    <source>
        <dbReference type="ARBA" id="ARBA00023136"/>
    </source>
</evidence>
<evidence type="ECO:0000259" key="7">
    <source>
        <dbReference type="Pfam" id="PF04138"/>
    </source>
</evidence>
<evidence type="ECO:0000256" key="6">
    <source>
        <dbReference type="SAM" id="Phobius"/>
    </source>
</evidence>
<evidence type="ECO:0000256" key="1">
    <source>
        <dbReference type="ARBA" id="ARBA00004141"/>
    </source>
</evidence>
<feature type="transmembrane region" description="Helical" evidence="6">
    <location>
        <begin position="84"/>
        <end position="107"/>
    </location>
</feature>
<feature type="transmembrane region" description="Helical" evidence="6">
    <location>
        <begin position="49"/>
        <end position="72"/>
    </location>
</feature>
<feature type="transmembrane region" description="Helical" evidence="6">
    <location>
        <begin position="119"/>
        <end position="136"/>
    </location>
</feature>
<evidence type="ECO:0000256" key="4">
    <source>
        <dbReference type="ARBA" id="ARBA00022989"/>
    </source>
</evidence>
<organism evidence="8 9">
    <name type="scientific">Nocardioides plantarum</name>
    <dbReference type="NCBI Taxonomy" id="29299"/>
    <lineage>
        <taxon>Bacteria</taxon>
        <taxon>Bacillati</taxon>
        <taxon>Actinomycetota</taxon>
        <taxon>Actinomycetes</taxon>
        <taxon>Propionibacteriales</taxon>
        <taxon>Nocardioidaceae</taxon>
        <taxon>Nocardioides</taxon>
    </lineage>
</organism>
<dbReference type="PANTHER" id="PTHR38459:SF1">
    <property type="entry name" value="PROPHAGE BACTOPRENOL-LINKED GLUCOSE TRANSLOCASE HOMOLOG"/>
    <property type="match status" value="1"/>
</dbReference>
<accession>A0ABV5K714</accession>
<dbReference type="EMBL" id="JBHMDG010000007">
    <property type="protein sequence ID" value="MFB9312544.1"/>
    <property type="molecule type" value="Genomic_DNA"/>
</dbReference>
<reference evidence="8 9" key="1">
    <citation type="submission" date="2024-09" db="EMBL/GenBank/DDBJ databases">
        <authorList>
            <person name="Sun Q."/>
            <person name="Mori K."/>
        </authorList>
    </citation>
    <scope>NUCLEOTIDE SEQUENCE [LARGE SCALE GENOMIC DNA]</scope>
    <source>
        <strain evidence="8 9">JCM 9626</strain>
    </source>
</reference>
<keyword evidence="9" id="KW-1185">Reference proteome</keyword>
<evidence type="ECO:0000256" key="3">
    <source>
        <dbReference type="ARBA" id="ARBA00022692"/>
    </source>
</evidence>
<comment type="caution">
    <text evidence="8">The sequence shown here is derived from an EMBL/GenBank/DDBJ whole genome shotgun (WGS) entry which is preliminary data.</text>
</comment>
<proteinExistence type="inferred from homology"/>
<keyword evidence="3 6" id="KW-0812">Transmembrane</keyword>
<feature type="transmembrane region" description="Helical" evidence="6">
    <location>
        <begin position="12"/>
        <end position="37"/>
    </location>
</feature>
<comment type="similarity">
    <text evidence="2">Belongs to the GtrA family.</text>
</comment>
<evidence type="ECO:0000313" key="8">
    <source>
        <dbReference type="EMBL" id="MFB9312544.1"/>
    </source>
</evidence>
<dbReference type="Proteomes" id="UP001589750">
    <property type="component" value="Unassembled WGS sequence"/>
</dbReference>
<sequence length="157" mass="17432">MSDRWQRLLGEVWRFFAVAQLATWVSFVIFNVLAHGWLVGTTVMGDQPIVAYVLANCVGMVISYHGARGWVFPHRPPRQADGGWTAYVVINLLAMVLPVGCLFLTRHVLHLDSMLADNLSANGVGLVLAFGARFYLFKRFVFRRPLEAPTSAVSAPS</sequence>
<dbReference type="RefSeq" id="WP_140007571.1">
    <property type="nucleotide sequence ID" value="NZ_JBHMDG010000007.1"/>
</dbReference>
<dbReference type="Pfam" id="PF04138">
    <property type="entry name" value="GtrA_DPMS_TM"/>
    <property type="match status" value="1"/>
</dbReference>
<evidence type="ECO:0000256" key="2">
    <source>
        <dbReference type="ARBA" id="ARBA00009399"/>
    </source>
</evidence>
<keyword evidence="4 6" id="KW-1133">Transmembrane helix</keyword>
<protein>
    <submittedName>
        <fullName evidence="8">GtrA family protein</fullName>
    </submittedName>
</protein>
<dbReference type="InterPro" id="IPR007267">
    <property type="entry name" value="GtrA_DPMS_TM"/>
</dbReference>
<gene>
    <name evidence="8" type="ORF">ACFFRI_05760</name>
</gene>